<evidence type="ECO:0000256" key="1">
    <source>
        <dbReference type="ARBA" id="ARBA00005836"/>
    </source>
</evidence>
<protein>
    <submittedName>
        <fullName evidence="5">Peptidase U62</fullName>
    </submittedName>
</protein>
<dbReference type="PANTHER" id="PTHR43421:SF1">
    <property type="entry name" value="METALLOPROTEASE PMBA"/>
    <property type="match status" value="1"/>
</dbReference>
<dbReference type="RefSeq" id="WP_104675686.1">
    <property type="nucleotide sequence ID" value="NZ_LRDH01000157.1"/>
</dbReference>
<evidence type="ECO:0000259" key="2">
    <source>
        <dbReference type="Pfam" id="PF01523"/>
    </source>
</evidence>
<dbReference type="GO" id="GO:0006508">
    <property type="term" value="P:proteolysis"/>
    <property type="evidence" value="ECO:0007669"/>
    <property type="project" value="InterPro"/>
</dbReference>
<organism evidence="5 6">
    <name type="scientific">Clostridium butyricum</name>
    <dbReference type="NCBI Taxonomy" id="1492"/>
    <lineage>
        <taxon>Bacteria</taxon>
        <taxon>Bacillati</taxon>
        <taxon>Bacillota</taxon>
        <taxon>Clostridia</taxon>
        <taxon>Eubacteriales</taxon>
        <taxon>Clostridiaceae</taxon>
        <taxon>Clostridium</taxon>
    </lineage>
</organism>
<proteinExistence type="inferred from homology"/>
<dbReference type="InterPro" id="IPR036059">
    <property type="entry name" value="TldD/PmbA_sf"/>
</dbReference>
<dbReference type="InterPro" id="IPR047657">
    <property type="entry name" value="PmbA"/>
</dbReference>
<feature type="domain" description="Metalloprotease TldD/E central" evidence="4">
    <location>
        <begin position="113"/>
        <end position="217"/>
    </location>
</feature>
<dbReference type="Gene3D" id="3.30.2290.10">
    <property type="entry name" value="PmbA/TldD superfamily"/>
    <property type="match status" value="1"/>
</dbReference>
<dbReference type="Pfam" id="PF01523">
    <property type="entry name" value="PmbA_TldD_1st"/>
    <property type="match status" value="1"/>
</dbReference>
<dbReference type="Pfam" id="PF19289">
    <property type="entry name" value="PmbA_TldD_3rd"/>
    <property type="match status" value="1"/>
</dbReference>
<dbReference type="InterPro" id="IPR045569">
    <property type="entry name" value="Metalloprtase-TldD/E_C"/>
</dbReference>
<sequence length="447" mass="48848">MDFKLFKEELFKEAKKSGFEECEIYYSDAESLNINIYEGEVEKYKLNTAFGLSFRGMFNGKMGYSYTEILDEEAINTVISNAKSAALAIENDDTQFIYEGDKEYKKLDCYKEELDNVKPDQLIKLALEMEEQCKNQCDKVVNFSGCGIGYGKSTYGIVNSKGLNLKNERNHLTAYVIPIVQDNDQKYDGMGYVVAEKISDVNPEKIAKDGLNEALSRVGGRSISSGKYKIIINNEAMVSLLGTFDSIFDAEQAQKGLSLLKGKEGEVIASKVVNLIDDPHLKDGLGTTAFDDEGVATYRKEIISSGKLNTLLYNLKTANKAGVKSTGNGFKGSYASIVGISATNFYIEPGNKSFDELCEDVKDGVIITEFAGLHAGASSVTGDFSLAAKGFMIENGKKTFPVEQITVAGNFFTLLKDIETVGSDLKFPMSSIGSPSVIVKELSVAGK</sequence>
<evidence type="ECO:0000313" key="5">
    <source>
        <dbReference type="EMBL" id="PPV12168.1"/>
    </source>
</evidence>
<dbReference type="Proteomes" id="UP000238081">
    <property type="component" value="Unassembled WGS sequence"/>
</dbReference>
<comment type="caution">
    <text evidence="5">The sequence shown here is derived from an EMBL/GenBank/DDBJ whole genome shotgun (WGS) entry which is preliminary data.</text>
</comment>
<feature type="domain" description="Metalloprotease TldD/E C-terminal" evidence="3">
    <location>
        <begin position="225"/>
        <end position="446"/>
    </location>
</feature>
<evidence type="ECO:0000313" key="6">
    <source>
        <dbReference type="Proteomes" id="UP000238081"/>
    </source>
</evidence>
<dbReference type="AlphaFoldDB" id="A0A2S7F5J3"/>
<dbReference type="PANTHER" id="PTHR43421">
    <property type="entry name" value="METALLOPROTEASE PMBA"/>
    <property type="match status" value="1"/>
</dbReference>
<reference evidence="5 6" key="1">
    <citation type="submission" date="2016-01" db="EMBL/GenBank/DDBJ databases">
        <title>Characterization of the Clostridium difficile lineages that are prevalent in Hong Kong and China.</title>
        <authorList>
            <person name="Kwok J.S.-L."/>
            <person name="Lam W.-Y."/>
            <person name="Ip M."/>
            <person name="Chan T.-F."/>
            <person name="Hawkey P.M."/>
            <person name="Tsui S.K.-W."/>
        </authorList>
    </citation>
    <scope>NUCLEOTIDE SEQUENCE [LARGE SCALE GENOMIC DNA]</scope>
    <source>
        <strain evidence="5 6">300064</strain>
    </source>
</reference>
<dbReference type="InterPro" id="IPR045570">
    <property type="entry name" value="Metalloprtase-TldD/E_cen_dom"/>
</dbReference>
<feature type="domain" description="Metalloprotease TldD/E N-terminal" evidence="2">
    <location>
        <begin position="22"/>
        <end position="86"/>
    </location>
</feature>
<dbReference type="InterPro" id="IPR035068">
    <property type="entry name" value="TldD/PmbA_N"/>
</dbReference>
<evidence type="ECO:0000259" key="3">
    <source>
        <dbReference type="Pfam" id="PF19289"/>
    </source>
</evidence>
<dbReference type="GO" id="GO:0008237">
    <property type="term" value="F:metallopeptidase activity"/>
    <property type="evidence" value="ECO:0007669"/>
    <property type="project" value="InterPro"/>
</dbReference>
<comment type="similarity">
    <text evidence="1">Belongs to the peptidase U62 family.</text>
</comment>
<evidence type="ECO:0000259" key="4">
    <source>
        <dbReference type="Pfam" id="PF19290"/>
    </source>
</evidence>
<dbReference type="EMBL" id="LRDH01000157">
    <property type="protein sequence ID" value="PPV12168.1"/>
    <property type="molecule type" value="Genomic_DNA"/>
</dbReference>
<dbReference type="GO" id="GO:0005829">
    <property type="term" value="C:cytosol"/>
    <property type="evidence" value="ECO:0007669"/>
    <property type="project" value="TreeGrafter"/>
</dbReference>
<dbReference type="InterPro" id="IPR002510">
    <property type="entry name" value="Metalloprtase-TldD/E_N"/>
</dbReference>
<dbReference type="SUPFAM" id="SSF111283">
    <property type="entry name" value="Putative modulator of DNA gyrase, PmbA/TldD"/>
    <property type="match status" value="1"/>
</dbReference>
<dbReference type="Pfam" id="PF19290">
    <property type="entry name" value="PmbA_TldD_2nd"/>
    <property type="match status" value="1"/>
</dbReference>
<accession>A0A2S7F5J3</accession>
<gene>
    <name evidence="5" type="ORF">AWN73_19630</name>
</gene>
<name>A0A2S7F5J3_CLOBU</name>